<evidence type="ECO:0000256" key="2">
    <source>
        <dbReference type="ARBA" id="ARBA00022845"/>
    </source>
</evidence>
<keyword evidence="3 4" id="KW-0694">RNA-binding</keyword>
<dbReference type="InterPro" id="IPR003751">
    <property type="entry name" value="CsrA"/>
</dbReference>
<gene>
    <name evidence="4" type="primary">csrA</name>
    <name evidence="6" type="ORF">Pan44_55010</name>
</gene>
<keyword evidence="7" id="KW-1185">Reference proteome</keyword>
<dbReference type="PANTHER" id="PTHR34984">
    <property type="entry name" value="CARBON STORAGE REGULATOR"/>
    <property type="match status" value="1"/>
</dbReference>
<evidence type="ECO:0000313" key="6">
    <source>
        <dbReference type="EMBL" id="QDT57432.1"/>
    </source>
</evidence>
<comment type="subunit">
    <text evidence="4">Homodimer; the beta-strands of each monomer intercalate to form a hydrophobic core, while the alpha-helices form wings that extend away from the core.</text>
</comment>
<keyword evidence="4" id="KW-1005">Bacterial flagellum biogenesis</keyword>
<evidence type="ECO:0000256" key="4">
    <source>
        <dbReference type="HAMAP-Rule" id="MF_00167"/>
    </source>
</evidence>
<keyword evidence="1 4" id="KW-0963">Cytoplasm</keyword>
<sequence>MLVLSRKVGESIVIDGDIVISVSSVQGGRVKLCIDAPRDKRISRGELEGEALAAIIREPRQASKPVPQLAGM</sequence>
<dbReference type="GO" id="GO:1902208">
    <property type="term" value="P:regulation of bacterial-type flagellum assembly"/>
    <property type="evidence" value="ECO:0007669"/>
    <property type="project" value="UniProtKB-UniRule"/>
</dbReference>
<evidence type="ECO:0000256" key="1">
    <source>
        <dbReference type="ARBA" id="ARBA00022490"/>
    </source>
</evidence>
<dbReference type="Pfam" id="PF02599">
    <property type="entry name" value="CsrA"/>
    <property type="match status" value="1"/>
</dbReference>
<dbReference type="GO" id="GO:0005829">
    <property type="term" value="C:cytosol"/>
    <property type="evidence" value="ECO:0007669"/>
    <property type="project" value="TreeGrafter"/>
</dbReference>
<dbReference type="InterPro" id="IPR000595">
    <property type="entry name" value="cNMP-bd_dom"/>
</dbReference>
<dbReference type="GO" id="GO:0006402">
    <property type="term" value="P:mRNA catabolic process"/>
    <property type="evidence" value="ECO:0007669"/>
    <property type="project" value="InterPro"/>
</dbReference>
<dbReference type="InParanoid" id="A0A517SMS8"/>
<proteinExistence type="inferred from homology"/>
<dbReference type="GO" id="GO:0006109">
    <property type="term" value="P:regulation of carbohydrate metabolic process"/>
    <property type="evidence" value="ECO:0007669"/>
    <property type="project" value="InterPro"/>
</dbReference>
<dbReference type="PROSITE" id="PS50042">
    <property type="entry name" value="CNMP_BINDING_3"/>
    <property type="match status" value="1"/>
</dbReference>
<feature type="domain" description="Cyclic nucleotide-binding" evidence="5">
    <location>
        <begin position="1"/>
        <end position="63"/>
    </location>
</feature>
<reference evidence="6 7" key="1">
    <citation type="submission" date="2019-02" db="EMBL/GenBank/DDBJ databases">
        <title>Deep-cultivation of Planctomycetes and their phenomic and genomic characterization uncovers novel biology.</title>
        <authorList>
            <person name="Wiegand S."/>
            <person name="Jogler M."/>
            <person name="Boedeker C."/>
            <person name="Pinto D."/>
            <person name="Vollmers J."/>
            <person name="Rivas-Marin E."/>
            <person name="Kohn T."/>
            <person name="Peeters S.H."/>
            <person name="Heuer A."/>
            <person name="Rast P."/>
            <person name="Oberbeckmann S."/>
            <person name="Bunk B."/>
            <person name="Jeske O."/>
            <person name="Meyerdierks A."/>
            <person name="Storesund J.E."/>
            <person name="Kallscheuer N."/>
            <person name="Luecker S."/>
            <person name="Lage O.M."/>
            <person name="Pohl T."/>
            <person name="Merkel B.J."/>
            <person name="Hornburger P."/>
            <person name="Mueller R.-W."/>
            <person name="Bruemmer F."/>
            <person name="Labrenz M."/>
            <person name="Spormann A.M."/>
            <person name="Op den Camp H."/>
            <person name="Overmann J."/>
            <person name="Amann R."/>
            <person name="Jetten M.S.M."/>
            <person name="Mascher T."/>
            <person name="Medema M.H."/>
            <person name="Devos D.P."/>
            <person name="Kaster A.-K."/>
            <person name="Ovreas L."/>
            <person name="Rohde M."/>
            <person name="Galperin M.Y."/>
            <person name="Jogler C."/>
        </authorList>
    </citation>
    <scope>NUCLEOTIDE SEQUENCE [LARGE SCALE GENOMIC DNA]</scope>
    <source>
        <strain evidence="6 7">Pan44</strain>
    </source>
</reference>
<evidence type="ECO:0000259" key="5">
    <source>
        <dbReference type="PROSITE" id="PS50042"/>
    </source>
</evidence>
<dbReference type="AlphaFoldDB" id="A0A517SMS8"/>
<dbReference type="GO" id="GO:0044781">
    <property type="term" value="P:bacterial-type flagellum organization"/>
    <property type="evidence" value="ECO:0007669"/>
    <property type="project" value="UniProtKB-KW"/>
</dbReference>
<dbReference type="Proteomes" id="UP000315700">
    <property type="component" value="Chromosome"/>
</dbReference>
<organism evidence="6 7">
    <name type="scientific">Caulifigura coniformis</name>
    <dbReference type="NCBI Taxonomy" id="2527983"/>
    <lineage>
        <taxon>Bacteria</taxon>
        <taxon>Pseudomonadati</taxon>
        <taxon>Planctomycetota</taxon>
        <taxon>Planctomycetia</taxon>
        <taxon>Planctomycetales</taxon>
        <taxon>Planctomycetaceae</taxon>
        <taxon>Caulifigura</taxon>
    </lineage>
</organism>
<dbReference type="KEGG" id="ccos:Pan44_55010"/>
<keyword evidence="2 4" id="KW-0810">Translation regulation</keyword>
<dbReference type="GO" id="GO:0048027">
    <property type="term" value="F:mRNA 5'-UTR binding"/>
    <property type="evidence" value="ECO:0007669"/>
    <property type="project" value="UniProtKB-UniRule"/>
</dbReference>
<dbReference type="PANTHER" id="PTHR34984:SF1">
    <property type="entry name" value="CARBON STORAGE REGULATOR"/>
    <property type="match status" value="1"/>
</dbReference>
<dbReference type="EMBL" id="CP036271">
    <property type="protein sequence ID" value="QDT57432.1"/>
    <property type="molecule type" value="Genomic_DNA"/>
</dbReference>
<comment type="similarity">
    <text evidence="4">Belongs to the CsrA/RsmA family.</text>
</comment>
<evidence type="ECO:0000313" key="7">
    <source>
        <dbReference type="Proteomes" id="UP000315700"/>
    </source>
</evidence>
<dbReference type="GO" id="GO:0045947">
    <property type="term" value="P:negative regulation of translational initiation"/>
    <property type="evidence" value="ECO:0007669"/>
    <property type="project" value="UniProtKB-UniRule"/>
</dbReference>
<name>A0A517SMS8_9PLAN</name>
<dbReference type="Gene3D" id="2.60.40.4380">
    <property type="entry name" value="Translational regulator CsrA"/>
    <property type="match status" value="1"/>
</dbReference>
<comment type="subcellular location">
    <subcellularLocation>
        <location evidence="4">Cytoplasm</location>
    </subcellularLocation>
</comment>
<accession>A0A517SMS8</accession>
<keyword evidence="4" id="KW-0678">Repressor</keyword>
<dbReference type="HAMAP" id="MF_00167">
    <property type="entry name" value="CsrA"/>
    <property type="match status" value="1"/>
</dbReference>
<dbReference type="SUPFAM" id="SSF117130">
    <property type="entry name" value="CsrA-like"/>
    <property type="match status" value="1"/>
</dbReference>
<protein>
    <recommendedName>
        <fullName evidence="4">Translational regulator CsrA</fullName>
    </recommendedName>
</protein>
<dbReference type="RefSeq" id="WP_145034782.1">
    <property type="nucleotide sequence ID" value="NZ_CP036271.1"/>
</dbReference>
<comment type="function">
    <text evidence="4">A translational regulator that binds mRNA to regulate translation initiation and/or mRNA stability. Usually binds in the 5'-UTR at or near the Shine-Dalgarno sequence preventing ribosome-binding, thus repressing translation. Its main target seems to be the major flagellin gene, while its function is anatagonized by FliW.</text>
</comment>
<evidence type="ECO:0000256" key="3">
    <source>
        <dbReference type="ARBA" id="ARBA00022884"/>
    </source>
</evidence>
<dbReference type="InterPro" id="IPR036107">
    <property type="entry name" value="CsrA_sf"/>
</dbReference>